<protein>
    <recommendedName>
        <fullName evidence="1">Replication protein A 70 kDa DNA-binding subunit B/D first OB fold domain-containing protein</fullName>
    </recommendedName>
</protein>
<dbReference type="SUPFAM" id="SSF50249">
    <property type="entry name" value="Nucleic acid-binding proteins"/>
    <property type="match status" value="1"/>
</dbReference>
<proteinExistence type="predicted"/>
<evidence type="ECO:0000259" key="1">
    <source>
        <dbReference type="Pfam" id="PF02721"/>
    </source>
</evidence>
<name>A0A397ZRJ4_BRACM</name>
<feature type="non-terminal residue" evidence="2">
    <location>
        <position position="1"/>
    </location>
</feature>
<dbReference type="Gene3D" id="2.40.50.140">
    <property type="entry name" value="Nucleic acid-binding proteins"/>
    <property type="match status" value="1"/>
</dbReference>
<gene>
    <name evidence="2" type="ORF">BRARA_D00460</name>
</gene>
<organism evidence="2 3">
    <name type="scientific">Brassica campestris</name>
    <name type="common">Field mustard</name>
    <dbReference type="NCBI Taxonomy" id="3711"/>
    <lineage>
        <taxon>Eukaryota</taxon>
        <taxon>Viridiplantae</taxon>
        <taxon>Streptophyta</taxon>
        <taxon>Embryophyta</taxon>
        <taxon>Tracheophyta</taxon>
        <taxon>Spermatophyta</taxon>
        <taxon>Magnoliopsida</taxon>
        <taxon>eudicotyledons</taxon>
        <taxon>Gunneridae</taxon>
        <taxon>Pentapetalae</taxon>
        <taxon>rosids</taxon>
        <taxon>malvids</taxon>
        <taxon>Brassicales</taxon>
        <taxon>Brassicaceae</taxon>
        <taxon>Brassiceae</taxon>
        <taxon>Brassica</taxon>
    </lineage>
</organism>
<sequence>AVFRFTLVRHEWVTRIQTRPKKTRIKIQTERVRILHLWRNYNKDSENTIEMVFVDKEGTRIHASLGEQLIKQFEGKLTEDDAKVVQLFKLYDAIGDYRTTAHPYKIGFFQTNFVGTADEFPSEVPEKYFQDARYVNLIFRLFKFNILTILRMRGIPSQLTNQVFRLF</sequence>
<dbReference type="InterPro" id="IPR003871">
    <property type="entry name" value="RFA1B/D_OB_1st"/>
</dbReference>
<dbReference type="Pfam" id="PF02721">
    <property type="entry name" value="DUF223"/>
    <property type="match status" value="1"/>
</dbReference>
<evidence type="ECO:0000313" key="2">
    <source>
        <dbReference type="EMBL" id="RID65253.1"/>
    </source>
</evidence>
<dbReference type="InterPro" id="IPR012340">
    <property type="entry name" value="NA-bd_OB-fold"/>
</dbReference>
<accession>A0A397ZRJ4</accession>
<dbReference type="CDD" id="cd04480">
    <property type="entry name" value="RPA1_DBD_A_like"/>
    <property type="match status" value="1"/>
</dbReference>
<feature type="domain" description="Replication protein A 70 kDa DNA-binding subunit B/D first OB fold" evidence="1">
    <location>
        <begin position="31"/>
        <end position="113"/>
    </location>
</feature>
<reference evidence="2 3" key="1">
    <citation type="submission" date="2018-06" db="EMBL/GenBank/DDBJ databases">
        <title>WGS assembly of Brassica rapa FPsc.</title>
        <authorList>
            <person name="Bowman J."/>
            <person name="Kohchi T."/>
            <person name="Yamato K."/>
            <person name="Jenkins J."/>
            <person name="Shu S."/>
            <person name="Ishizaki K."/>
            <person name="Yamaoka S."/>
            <person name="Nishihama R."/>
            <person name="Nakamura Y."/>
            <person name="Berger F."/>
            <person name="Adam C."/>
            <person name="Aki S."/>
            <person name="Althoff F."/>
            <person name="Araki T."/>
            <person name="Arteaga-Vazquez M."/>
            <person name="Balasubrmanian S."/>
            <person name="Bauer D."/>
            <person name="Boehm C."/>
            <person name="Briginshaw L."/>
            <person name="Caballero-Perez J."/>
            <person name="Catarino B."/>
            <person name="Chen F."/>
            <person name="Chiyoda S."/>
            <person name="Chovatia M."/>
            <person name="Davies K."/>
            <person name="Delmans M."/>
            <person name="Demura T."/>
            <person name="Dierschke T."/>
            <person name="Dolan L."/>
            <person name="Dorantes-Acosta A."/>
            <person name="Eklund D."/>
            <person name="Florent S."/>
            <person name="Flores-Sandoval E."/>
            <person name="Fujiyama A."/>
            <person name="Fukuzawa H."/>
            <person name="Galik B."/>
            <person name="Grimanelli D."/>
            <person name="Grimwood J."/>
            <person name="Grossniklaus U."/>
            <person name="Hamada T."/>
            <person name="Haseloff J."/>
            <person name="Hetherington A."/>
            <person name="Higo A."/>
            <person name="Hirakawa Y."/>
            <person name="Hundley H."/>
            <person name="Ikeda Y."/>
            <person name="Inoue K."/>
            <person name="Inoue S."/>
            <person name="Ishida S."/>
            <person name="Jia Q."/>
            <person name="Kakita M."/>
            <person name="Kanazawa T."/>
            <person name="Kawai Y."/>
            <person name="Kawashima T."/>
            <person name="Kennedy M."/>
            <person name="Kinose K."/>
            <person name="Kinoshita T."/>
            <person name="Kohara Y."/>
            <person name="Koide E."/>
            <person name="Komatsu K."/>
            <person name="Kopischke S."/>
            <person name="Kubo M."/>
            <person name="Kyozuka J."/>
            <person name="Lagercrantz U."/>
            <person name="Lin S."/>
            <person name="Lindquist E."/>
            <person name="Lipzen A."/>
            <person name="Lu C."/>
            <person name="Luna E."/>
            <person name="Martienssen R."/>
            <person name="Minamino N."/>
            <person name="Mizutani M."/>
            <person name="Mizutani M."/>
            <person name="Mochizuki N."/>
            <person name="Monte I."/>
            <person name="Mosher R."/>
            <person name="Nagasaki H."/>
            <person name="Nakagami H."/>
            <person name="Naramoto S."/>
            <person name="Nishitani K."/>
            <person name="Ohtani M."/>
            <person name="Okamoto T."/>
            <person name="Okumura M."/>
            <person name="Phillips J."/>
            <person name="Pollak B."/>
            <person name="Reinders A."/>
            <person name="Roevekamp M."/>
            <person name="Sano R."/>
            <person name="Sawa S."/>
            <person name="Schmid M."/>
            <person name="Shirakawa M."/>
            <person name="Solano R."/>
            <person name="Spunde A."/>
            <person name="Suetsugu N."/>
            <person name="Sugano S."/>
            <person name="Sugiyama A."/>
            <person name="Sun R."/>
            <person name="Suzuki Y."/>
            <person name="Takenaka M."/>
            <person name="Takezawa D."/>
            <person name="Tomogane H."/>
            <person name="Tsuzuki M."/>
            <person name="Ueda T."/>
            <person name="Umeda M."/>
            <person name="Ward J."/>
            <person name="Watanabe Y."/>
            <person name="Yazaki K."/>
            <person name="Yokoyama R."/>
            <person name="Yoshitake Y."/>
            <person name="Yotsui I."/>
            <person name="Zachgo S."/>
            <person name="Schmutz J."/>
        </authorList>
    </citation>
    <scope>NUCLEOTIDE SEQUENCE [LARGE SCALE GENOMIC DNA]</scope>
    <source>
        <strain evidence="3">cv. B-3</strain>
    </source>
</reference>
<dbReference type="Proteomes" id="UP000264353">
    <property type="component" value="Chromosome A4"/>
</dbReference>
<dbReference type="AlphaFoldDB" id="A0A397ZRJ4"/>
<evidence type="ECO:0000313" key="3">
    <source>
        <dbReference type="Proteomes" id="UP000264353"/>
    </source>
</evidence>
<dbReference type="EMBL" id="CM010631">
    <property type="protein sequence ID" value="RID65253.1"/>
    <property type="molecule type" value="Genomic_DNA"/>
</dbReference>